<keyword evidence="10" id="KW-1185">Reference proteome</keyword>
<dbReference type="PANTHER" id="PTHR30269">
    <property type="entry name" value="TRANSMEMBRANE PROTEIN YFCA"/>
    <property type="match status" value="1"/>
</dbReference>
<dbReference type="InterPro" id="IPR002781">
    <property type="entry name" value="TM_pro_TauE-like"/>
</dbReference>
<evidence type="ECO:0000256" key="7">
    <source>
        <dbReference type="ARBA" id="ARBA00023136"/>
    </source>
</evidence>
<evidence type="ECO:0000313" key="9">
    <source>
        <dbReference type="EMBL" id="AQZ52814.1"/>
    </source>
</evidence>
<evidence type="ECO:0000256" key="5">
    <source>
        <dbReference type="ARBA" id="ARBA00022692"/>
    </source>
</evidence>
<evidence type="ECO:0000256" key="1">
    <source>
        <dbReference type="ARBA" id="ARBA00004651"/>
    </source>
</evidence>
<evidence type="ECO:0000256" key="8">
    <source>
        <dbReference type="RuleBase" id="RU363041"/>
    </source>
</evidence>
<dbReference type="PANTHER" id="PTHR30269:SF37">
    <property type="entry name" value="MEMBRANE TRANSPORTER PROTEIN"/>
    <property type="match status" value="1"/>
</dbReference>
<evidence type="ECO:0000256" key="2">
    <source>
        <dbReference type="ARBA" id="ARBA00009142"/>
    </source>
</evidence>
<reference evidence="9 10" key="1">
    <citation type="submission" date="2017-03" db="EMBL/GenBank/DDBJ databases">
        <title>Foreign affairs: Plasmid Transfer between Roseobacters and Rhizobia.</title>
        <authorList>
            <person name="Bartling P."/>
            <person name="Bunk B."/>
            <person name="Overmann J."/>
            <person name="Brinkmann H."/>
            <person name="Petersen J."/>
        </authorList>
    </citation>
    <scope>NUCLEOTIDE SEQUENCE [LARGE SCALE GENOMIC DNA]</scope>
    <source>
        <strain evidence="9 10">MACL11</strain>
    </source>
</reference>
<dbReference type="eggNOG" id="COG0730">
    <property type="taxonomic scope" value="Bacteria"/>
</dbReference>
<keyword evidence="3" id="KW-0813">Transport</keyword>
<dbReference type="OrthoDB" id="7028171at2"/>
<dbReference type="EMBL" id="CP020330">
    <property type="protein sequence ID" value="AQZ52814.1"/>
    <property type="molecule type" value="Genomic_DNA"/>
</dbReference>
<feature type="transmembrane region" description="Helical" evidence="8">
    <location>
        <begin position="231"/>
        <end position="249"/>
    </location>
</feature>
<evidence type="ECO:0000256" key="6">
    <source>
        <dbReference type="ARBA" id="ARBA00022989"/>
    </source>
</evidence>
<feature type="transmembrane region" description="Helical" evidence="8">
    <location>
        <begin position="71"/>
        <end position="92"/>
    </location>
</feature>
<accession>A0A1U9Z576</accession>
<keyword evidence="5 8" id="KW-0812">Transmembrane</keyword>
<evidence type="ECO:0000256" key="4">
    <source>
        <dbReference type="ARBA" id="ARBA00022475"/>
    </source>
</evidence>
<evidence type="ECO:0000313" key="10">
    <source>
        <dbReference type="Proteomes" id="UP000191135"/>
    </source>
</evidence>
<proteinExistence type="inferred from homology"/>
<comment type="subcellular location">
    <subcellularLocation>
        <location evidence="1 8">Cell membrane</location>
        <topology evidence="1 8">Multi-pass membrane protein</topology>
    </subcellularLocation>
</comment>
<feature type="transmembrane region" description="Helical" evidence="8">
    <location>
        <begin position="203"/>
        <end position="224"/>
    </location>
</feature>
<protein>
    <recommendedName>
        <fullName evidence="8">Probable membrane transporter protein</fullName>
    </recommendedName>
</protein>
<evidence type="ECO:0000256" key="3">
    <source>
        <dbReference type="ARBA" id="ARBA00022448"/>
    </source>
</evidence>
<dbReference type="Pfam" id="PF01925">
    <property type="entry name" value="TauE"/>
    <property type="match status" value="1"/>
</dbReference>
<keyword evidence="7 8" id="KW-0472">Membrane</keyword>
<gene>
    <name evidence="9" type="ORF">Mame_03509</name>
</gene>
<dbReference type="Proteomes" id="UP000191135">
    <property type="component" value="Chromosome"/>
</dbReference>
<feature type="transmembrane region" description="Helical" evidence="8">
    <location>
        <begin position="44"/>
        <end position="65"/>
    </location>
</feature>
<sequence length="252" mass="27219">MLPDPIFYAAAIPAVILVGLAKGGMGGALSLLGVPILTFVVEPATAAAVMLPILIVMDIVALWTWRHYNHWPTLVMLLPGALIGTALGWYTFSTVPFELTRMLVGIATLAFAGKYFYDRWKPGEKIEKPPAPQRPAAATFWGGIAGYTSFISHSGGPPFQIYTLPLKLDPRSYTGASVRFFAIVNFVKLPPYYFLGELGAPNLTASASLLPFAVVATIAGGMIIKRMRMEVFYPLMYAMAGLAGLKLVLDGF</sequence>
<dbReference type="KEGG" id="mmed:Mame_03509"/>
<organism evidence="9 10">
    <name type="scientific">Martelella mediterranea DSM 17316</name>
    <dbReference type="NCBI Taxonomy" id="1122214"/>
    <lineage>
        <taxon>Bacteria</taxon>
        <taxon>Pseudomonadati</taxon>
        <taxon>Pseudomonadota</taxon>
        <taxon>Alphaproteobacteria</taxon>
        <taxon>Hyphomicrobiales</taxon>
        <taxon>Aurantimonadaceae</taxon>
        <taxon>Martelella</taxon>
    </lineage>
</organism>
<dbReference type="AlphaFoldDB" id="A0A1U9Z576"/>
<name>A0A1U9Z576_9HYPH</name>
<dbReference type="STRING" id="1122214.Mame_03509"/>
<keyword evidence="6 8" id="KW-1133">Transmembrane helix</keyword>
<comment type="similarity">
    <text evidence="2 8">Belongs to the 4-toluene sulfonate uptake permease (TSUP) (TC 2.A.102) family.</text>
</comment>
<feature type="transmembrane region" description="Helical" evidence="8">
    <location>
        <begin position="6"/>
        <end position="32"/>
    </location>
</feature>
<keyword evidence="4 8" id="KW-1003">Cell membrane</keyword>
<dbReference type="GO" id="GO:0005886">
    <property type="term" value="C:plasma membrane"/>
    <property type="evidence" value="ECO:0007669"/>
    <property type="project" value="UniProtKB-SubCell"/>
</dbReference>
<dbReference type="InterPro" id="IPR052017">
    <property type="entry name" value="TSUP"/>
</dbReference>
<dbReference type="RefSeq" id="WP_018066315.1">
    <property type="nucleotide sequence ID" value="NZ_AQWH01000022.1"/>
</dbReference>